<gene>
    <name evidence="1" type="ORF">COU08_04690</name>
</gene>
<dbReference type="EMBL" id="PFBA01000035">
    <property type="protein sequence ID" value="PIT92120.1"/>
    <property type="molecule type" value="Genomic_DNA"/>
</dbReference>
<reference evidence="2" key="1">
    <citation type="submission" date="2017-09" db="EMBL/GenBank/DDBJ databases">
        <title>Depth-based differentiation of microbial function through sediment-hosted aquifers and enrichment of novel symbionts in the deep terrestrial subsurface.</title>
        <authorList>
            <person name="Probst A.J."/>
            <person name="Ladd B."/>
            <person name="Jarett J.K."/>
            <person name="Geller-Mcgrath D.E."/>
            <person name="Sieber C.M.K."/>
            <person name="Emerson J.B."/>
            <person name="Anantharaman K."/>
            <person name="Thomas B.C."/>
            <person name="Malmstrom R."/>
            <person name="Stieglmeier M."/>
            <person name="Klingl A."/>
            <person name="Woyke T."/>
            <person name="Ryan C.M."/>
            <person name="Banfield J.F."/>
        </authorList>
    </citation>
    <scope>NUCLEOTIDE SEQUENCE [LARGE SCALE GENOMIC DNA]</scope>
</reference>
<sequence length="85" mass="9211">MRTNASDALVPRTHQNQHFLTFQKNGGGVKGGAAKKLKGNVGFASAASLLQKGSWIHRIIFASFTPAFSPSLATARGTSRLRVWW</sequence>
<evidence type="ECO:0000313" key="1">
    <source>
        <dbReference type="EMBL" id="PIT92120.1"/>
    </source>
</evidence>
<evidence type="ECO:0000313" key="2">
    <source>
        <dbReference type="Proteomes" id="UP000228635"/>
    </source>
</evidence>
<protein>
    <submittedName>
        <fullName evidence="1">Uncharacterized protein</fullName>
    </submittedName>
</protein>
<proteinExistence type="predicted"/>
<organism evidence="1 2">
    <name type="scientific">Candidatus Harrisonbacteria bacterium CG10_big_fil_rev_8_21_14_0_10_42_17</name>
    <dbReference type="NCBI Taxonomy" id="1974584"/>
    <lineage>
        <taxon>Bacteria</taxon>
        <taxon>Candidatus Harrisoniibacteriota</taxon>
    </lineage>
</organism>
<dbReference type="Proteomes" id="UP000228635">
    <property type="component" value="Unassembled WGS sequence"/>
</dbReference>
<comment type="caution">
    <text evidence="1">The sequence shown here is derived from an EMBL/GenBank/DDBJ whole genome shotgun (WGS) entry which is preliminary data.</text>
</comment>
<name>A0A2M6WH68_9BACT</name>
<accession>A0A2M6WH68</accession>
<dbReference type="AlphaFoldDB" id="A0A2M6WH68"/>